<evidence type="ECO:0000313" key="3">
    <source>
        <dbReference type="Proteomes" id="UP000652761"/>
    </source>
</evidence>
<proteinExistence type="predicted"/>
<sequence length="204" mass="21561">MTGKPYPPLAATPASRRPPRGNLVIWASQRPVPPLQRPLPHPHTHSLLTRANRFGRKRSRLYSSFDPGGETEAMVALHFSLSTLPSPSPARPAPRALGRVVPASLQPSGWRRGAEPGWSVGASASLSSSSSGSIGDRASRTPSVRSSLEIAGPTVGTVTEVDKDTFWPLVEAAGGKVVVLDMYTQWGLSRGVAAPPGTHTTGKH</sequence>
<feature type="region of interest" description="Disordered" evidence="1">
    <location>
        <begin position="1"/>
        <end position="20"/>
    </location>
</feature>
<dbReference type="AlphaFoldDB" id="A0A843UBM3"/>
<comment type="caution">
    <text evidence="2">The sequence shown here is derived from an EMBL/GenBank/DDBJ whole genome shotgun (WGS) entry which is preliminary data.</text>
</comment>
<gene>
    <name evidence="2" type="ORF">Taro_011764</name>
</gene>
<evidence type="ECO:0000313" key="2">
    <source>
        <dbReference type="EMBL" id="MQL79340.1"/>
    </source>
</evidence>
<dbReference type="OrthoDB" id="1744418at2759"/>
<organism evidence="2 3">
    <name type="scientific">Colocasia esculenta</name>
    <name type="common">Wild taro</name>
    <name type="synonym">Arum esculentum</name>
    <dbReference type="NCBI Taxonomy" id="4460"/>
    <lineage>
        <taxon>Eukaryota</taxon>
        <taxon>Viridiplantae</taxon>
        <taxon>Streptophyta</taxon>
        <taxon>Embryophyta</taxon>
        <taxon>Tracheophyta</taxon>
        <taxon>Spermatophyta</taxon>
        <taxon>Magnoliopsida</taxon>
        <taxon>Liliopsida</taxon>
        <taxon>Araceae</taxon>
        <taxon>Aroideae</taxon>
        <taxon>Colocasieae</taxon>
        <taxon>Colocasia</taxon>
    </lineage>
</organism>
<accession>A0A843UBM3</accession>
<evidence type="ECO:0000256" key="1">
    <source>
        <dbReference type="SAM" id="MobiDB-lite"/>
    </source>
</evidence>
<dbReference type="Proteomes" id="UP000652761">
    <property type="component" value="Unassembled WGS sequence"/>
</dbReference>
<dbReference type="EMBL" id="NMUH01000449">
    <property type="protein sequence ID" value="MQL79340.1"/>
    <property type="molecule type" value="Genomic_DNA"/>
</dbReference>
<name>A0A843UBM3_COLES</name>
<feature type="compositionally biased region" description="Pro residues" evidence="1">
    <location>
        <begin position="1"/>
        <end position="10"/>
    </location>
</feature>
<keyword evidence="3" id="KW-1185">Reference proteome</keyword>
<feature type="region of interest" description="Disordered" evidence="1">
    <location>
        <begin position="122"/>
        <end position="145"/>
    </location>
</feature>
<reference evidence="2" key="1">
    <citation type="submission" date="2017-07" db="EMBL/GenBank/DDBJ databases">
        <title>Taro Niue Genome Assembly and Annotation.</title>
        <authorList>
            <person name="Atibalentja N."/>
            <person name="Keating K."/>
            <person name="Fields C.J."/>
        </authorList>
    </citation>
    <scope>NUCLEOTIDE SEQUENCE</scope>
    <source>
        <strain evidence="2">Niue_2</strain>
        <tissue evidence="2">Leaf</tissue>
    </source>
</reference>
<protein>
    <submittedName>
        <fullName evidence="2">Uncharacterized protein</fullName>
    </submittedName>
</protein>
<feature type="compositionally biased region" description="Low complexity" evidence="1">
    <location>
        <begin position="122"/>
        <end position="136"/>
    </location>
</feature>